<reference evidence="3" key="1">
    <citation type="journal article" date="2004" name="Nature">
        <title>Genome duplication in the teleost fish Tetraodon nigroviridis reveals the early vertebrate proto-karyotype.</title>
        <authorList>
            <person name="Jaillon O."/>
            <person name="Aury J.-M."/>
            <person name="Brunet F."/>
            <person name="Petit J.-L."/>
            <person name="Stange-Thomann N."/>
            <person name="Mauceli E."/>
            <person name="Bouneau L."/>
            <person name="Fischer C."/>
            <person name="Ozouf-Costaz C."/>
            <person name="Bernot A."/>
            <person name="Nicaud S."/>
            <person name="Jaffe D."/>
            <person name="Fisher S."/>
            <person name="Lutfalla G."/>
            <person name="Dossat C."/>
            <person name="Segurens B."/>
            <person name="Dasilva C."/>
            <person name="Salanoubat M."/>
            <person name="Levy M."/>
            <person name="Boudet N."/>
            <person name="Castellano S."/>
            <person name="Anthouard V."/>
            <person name="Jubin C."/>
            <person name="Castelli V."/>
            <person name="Katinka M."/>
            <person name="Vacherie B."/>
            <person name="Biemont C."/>
            <person name="Skalli Z."/>
            <person name="Cattolico L."/>
            <person name="Poulain J."/>
            <person name="De Berardinis V."/>
            <person name="Cruaud C."/>
            <person name="Duprat S."/>
            <person name="Brottier P."/>
            <person name="Coutanceau J.-P."/>
            <person name="Gouzy J."/>
            <person name="Parra G."/>
            <person name="Lardier G."/>
            <person name="Chapple C."/>
            <person name="McKernan K.J."/>
            <person name="McEwan P."/>
            <person name="Bosak S."/>
            <person name="Kellis M."/>
            <person name="Volff J.-N."/>
            <person name="Guigo R."/>
            <person name="Zody M.C."/>
            <person name="Mesirov J."/>
            <person name="Lindblad-Toh K."/>
            <person name="Birren B."/>
            <person name="Nusbaum C."/>
            <person name="Kahn D."/>
            <person name="Robinson-Rechavi M."/>
            <person name="Laudet V."/>
            <person name="Schachter V."/>
            <person name="Quetier F."/>
            <person name="Saurin W."/>
            <person name="Scarpelli C."/>
            <person name="Wincker P."/>
            <person name="Lander E.S."/>
            <person name="Weissenbach J."/>
            <person name="Roest Crollius H."/>
        </authorList>
    </citation>
    <scope>NUCLEOTIDE SEQUENCE [LARGE SCALE GENOMIC DNA]</scope>
</reference>
<dbReference type="Pfam" id="PF07686">
    <property type="entry name" value="V-set"/>
    <property type="match status" value="1"/>
</dbReference>
<dbReference type="SUPFAM" id="SSF48726">
    <property type="entry name" value="Immunoglobulin"/>
    <property type="match status" value="1"/>
</dbReference>
<reference evidence="2" key="3">
    <citation type="submission" date="2025-09" db="UniProtKB">
        <authorList>
            <consortium name="Ensembl"/>
        </authorList>
    </citation>
    <scope>IDENTIFICATION</scope>
</reference>
<evidence type="ECO:0000313" key="3">
    <source>
        <dbReference type="Proteomes" id="UP000007303"/>
    </source>
</evidence>
<dbReference type="InterPro" id="IPR013106">
    <property type="entry name" value="Ig_V-set"/>
</dbReference>
<dbReference type="InterPro" id="IPR036179">
    <property type="entry name" value="Ig-like_dom_sf"/>
</dbReference>
<sequence>MGKKLKLMSNFFLYGQEAVFFGEFRNNTRFKLATENSQHSLTISDLRVSDSATYYCMGSNFFEFEFYDGTTVIVKGLGSNVPASIRWLASSTIQPEDAAMPNCTVHTGICNEGHSVYSFRTSGESGTGLIYTTRGRNTKNNHAKTCFYNLPAQNLNGSQTQTDYCAVAACGQILFENETKLEFEDSPVLVNFLRGASAFSTFLAVCLAFSVCLMNNRHSCHCNESNERRTLLSRPKTCRDGLRNRMQTENTWTQCLYFTAKDDRSQQTQISQHDHAN</sequence>
<evidence type="ECO:0000259" key="1">
    <source>
        <dbReference type="Pfam" id="PF07686"/>
    </source>
</evidence>
<keyword evidence="3" id="KW-1185">Reference proteome</keyword>
<feature type="domain" description="Immunoglobulin V-set" evidence="1">
    <location>
        <begin position="23"/>
        <end position="74"/>
    </location>
</feature>
<reference evidence="2" key="2">
    <citation type="submission" date="2025-08" db="UniProtKB">
        <authorList>
            <consortium name="Ensembl"/>
        </authorList>
    </citation>
    <scope>IDENTIFICATION</scope>
</reference>
<protein>
    <recommendedName>
        <fullName evidence="1">Immunoglobulin V-set domain-containing protein</fullName>
    </recommendedName>
</protein>
<evidence type="ECO:0000313" key="2">
    <source>
        <dbReference type="Ensembl" id="ENSTNIP00000003809.1"/>
    </source>
</evidence>
<accession>H3C6D9</accession>
<dbReference type="AlphaFoldDB" id="H3C6D9"/>
<dbReference type="InterPro" id="IPR013783">
    <property type="entry name" value="Ig-like_fold"/>
</dbReference>
<organism evidence="2 3">
    <name type="scientific">Tetraodon nigroviridis</name>
    <name type="common">Spotted green pufferfish</name>
    <name type="synonym">Chelonodon nigroviridis</name>
    <dbReference type="NCBI Taxonomy" id="99883"/>
    <lineage>
        <taxon>Eukaryota</taxon>
        <taxon>Metazoa</taxon>
        <taxon>Chordata</taxon>
        <taxon>Craniata</taxon>
        <taxon>Vertebrata</taxon>
        <taxon>Euteleostomi</taxon>
        <taxon>Actinopterygii</taxon>
        <taxon>Neopterygii</taxon>
        <taxon>Teleostei</taxon>
        <taxon>Neoteleostei</taxon>
        <taxon>Acanthomorphata</taxon>
        <taxon>Eupercaria</taxon>
        <taxon>Tetraodontiformes</taxon>
        <taxon>Tetradontoidea</taxon>
        <taxon>Tetraodontidae</taxon>
        <taxon>Tetraodon</taxon>
    </lineage>
</organism>
<dbReference type="Gene3D" id="2.60.40.10">
    <property type="entry name" value="Immunoglobulins"/>
    <property type="match status" value="2"/>
</dbReference>
<dbReference type="Proteomes" id="UP000007303">
    <property type="component" value="Unassembled WGS sequence"/>
</dbReference>
<name>H3C6D9_TETNG</name>
<dbReference type="Ensembl" id="ENSTNIT00000003389.1">
    <property type="protein sequence ID" value="ENSTNIP00000003809.1"/>
    <property type="gene ID" value="ENSTNIG00000000087.1"/>
</dbReference>
<dbReference type="GeneTree" id="ENSGT00940000162676"/>
<proteinExistence type="predicted"/>